<reference evidence="1" key="2">
    <citation type="journal article" date="2015" name="Data Brief">
        <title>Shoot transcriptome of the giant reed, Arundo donax.</title>
        <authorList>
            <person name="Barrero R.A."/>
            <person name="Guerrero F.D."/>
            <person name="Moolhuijzen P."/>
            <person name="Goolsby J.A."/>
            <person name="Tidwell J."/>
            <person name="Bellgard S.E."/>
            <person name="Bellgard M.I."/>
        </authorList>
    </citation>
    <scope>NUCLEOTIDE SEQUENCE</scope>
    <source>
        <tissue evidence="1">Shoot tissue taken approximately 20 cm above the soil surface</tissue>
    </source>
</reference>
<dbReference type="AlphaFoldDB" id="A0A0A9DAD2"/>
<organism evidence="1">
    <name type="scientific">Arundo donax</name>
    <name type="common">Giant reed</name>
    <name type="synonym">Donax arundinaceus</name>
    <dbReference type="NCBI Taxonomy" id="35708"/>
    <lineage>
        <taxon>Eukaryota</taxon>
        <taxon>Viridiplantae</taxon>
        <taxon>Streptophyta</taxon>
        <taxon>Embryophyta</taxon>
        <taxon>Tracheophyta</taxon>
        <taxon>Spermatophyta</taxon>
        <taxon>Magnoliopsida</taxon>
        <taxon>Liliopsida</taxon>
        <taxon>Poales</taxon>
        <taxon>Poaceae</taxon>
        <taxon>PACMAD clade</taxon>
        <taxon>Arundinoideae</taxon>
        <taxon>Arundineae</taxon>
        <taxon>Arundo</taxon>
    </lineage>
</organism>
<name>A0A0A9DAD2_ARUDO</name>
<dbReference type="EMBL" id="GBRH01217183">
    <property type="protein sequence ID" value="JAD80712.1"/>
    <property type="molecule type" value="Transcribed_RNA"/>
</dbReference>
<proteinExistence type="predicted"/>
<sequence length="72" mass="8631">MKYLGEQGNSIRCLKNVLMTKKFGWPSLNFRTKLPVPSHKKQLVCKLLKERLAYWRRLWSLIQITRNCCFAF</sequence>
<accession>A0A0A9DAD2</accession>
<evidence type="ECO:0000313" key="1">
    <source>
        <dbReference type="EMBL" id="JAD80712.1"/>
    </source>
</evidence>
<protein>
    <submittedName>
        <fullName evidence="1">Uncharacterized protein</fullName>
    </submittedName>
</protein>
<reference evidence="1" key="1">
    <citation type="submission" date="2014-09" db="EMBL/GenBank/DDBJ databases">
        <authorList>
            <person name="Magalhaes I.L.F."/>
            <person name="Oliveira U."/>
            <person name="Santos F.R."/>
            <person name="Vidigal T.H.D.A."/>
            <person name="Brescovit A.D."/>
            <person name="Santos A.J."/>
        </authorList>
    </citation>
    <scope>NUCLEOTIDE SEQUENCE</scope>
    <source>
        <tissue evidence="1">Shoot tissue taken approximately 20 cm above the soil surface</tissue>
    </source>
</reference>